<evidence type="ECO:0000313" key="2">
    <source>
        <dbReference type="EMBL" id="MCQ4080005.1"/>
    </source>
</evidence>
<proteinExistence type="predicted"/>
<dbReference type="RefSeq" id="WP_255918869.1">
    <property type="nucleotide sequence ID" value="NZ_JANFNG010000002.1"/>
</dbReference>
<dbReference type="EMBL" id="JANFNG010000002">
    <property type="protein sequence ID" value="MCQ4080005.1"/>
    <property type="molecule type" value="Genomic_DNA"/>
</dbReference>
<keyword evidence="3" id="KW-1185">Reference proteome</keyword>
<feature type="compositionally biased region" description="Acidic residues" evidence="1">
    <location>
        <begin position="38"/>
        <end position="50"/>
    </location>
</feature>
<name>A0ABT1PSU3_9ACTN</name>
<organism evidence="2 3">
    <name type="scientific">Streptomyces humicola</name>
    <dbReference type="NCBI Taxonomy" id="2953240"/>
    <lineage>
        <taxon>Bacteria</taxon>
        <taxon>Bacillati</taxon>
        <taxon>Actinomycetota</taxon>
        <taxon>Actinomycetes</taxon>
        <taxon>Kitasatosporales</taxon>
        <taxon>Streptomycetaceae</taxon>
        <taxon>Streptomyces</taxon>
    </lineage>
</organism>
<sequence>MGEEVVQLTGEEEPLGLQCHRDRALPLDVSGVQVEAERGDDGDDQGPDHR</sequence>
<accession>A0ABT1PSU3</accession>
<comment type="caution">
    <text evidence="2">The sequence shown here is derived from an EMBL/GenBank/DDBJ whole genome shotgun (WGS) entry which is preliminary data.</text>
</comment>
<feature type="region of interest" description="Disordered" evidence="1">
    <location>
        <begin position="29"/>
        <end position="50"/>
    </location>
</feature>
<protein>
    <submittedName>
        <fullName evidence="2">Uncharacterized protein</fullName>
    </submittedName>
</protein>
<dbReference type="Proteomes" id="UP001057702">
    <property type="component" value="Unassembled WGS sequence"/>
</dbReference>
<evidence type="ECO:0000313" key="3">
    <source>
        <dbReference type="Proteomes" id="UP001057702"/>
    </source>
</evidence>
<reference evidence="2" key="1">
    <citation type="submission" date="2022-06" db="EMBL/GenBank/DDBJ databases">
        <title>Draft genome sequence of Streptomyces sp. RB6PN25 isolated from peat swamp forest in Thailand.</title>
        <authorList>
            <person name="Duangmal K."/>
            <person name="Klaysubun C."/>
        </authorList>
    </citation>
    <scope>NUCLEOTIDE SEQUENCE</scope>
    <source>
        <strain evidence="2">RB6PN25</strain>
    </source>
</reference>
<evidence type="ECO:0000256" key="1">
    <source>
        <dbReference type="SAM" id="MobiDB-lite"/>
    </source>
</evidence>
<gene>
    <name evidence="2" type="ORF">NGB36_05210</name>
</gene>